<proteinExistence type="inferred from homology"/>
<organism evidence="6 7">
    <name type="scientific">Pseudonocardia sediminis</name>
    <dbReference type="NCBI Taxonomy" id="1397368"/>
    <lineage>
        <taxon>Bacteria</taxon>
        <taxon>Bacillati</taxon>
        <taxon>Actinomycetota</taxon>
        <taxon>Actinomycetes</taxon>
        <taxon>Pseudonocardiales</taxon>
        <taxon>Pseudonocardiaceae</taxon>
        <taxon>Pseudonocardia</taxon>
    </lineage>
</organism>
<dbReference type="GO" id="GO:0003677">
    <property type="term" value="F:DNA binding"/>
    <property type="evidence" value="ECO:0007669"/>
    <property type="project" value="UniProtKB-KW"/>
</dbReference>
<dbReference type="InterPro" id="IPR000847">
    <property type="entry name" value="LysR_HTH_N"/>
</dbReference>
<evidence type="ECO:0000313" key="6">
    <source>
        <dbReference type="EMBL" id="RZT86380.1"/>
    </source>
</evidence>
<dbReference type="Pfam" id="PF00126">
    <property type="entry name" value="HTH_1"/>
    <property type="match status" value="1"/>
</dbReference>
<evidence type="ECO:0000256" key="1">
    <source>
        <dbReference type="ARBA" id="ARBA00009437"/>
    </source>
</evidence>
<accession>A0A4V2FQX0</accession>
<dbReference type="SUPFAM" id="SSF46785">
    <property type="entry name" value="Winged helix' DNA-binding domain"/>
    <property type="match status" value="1"/>
</dbReference>
<dbReference type="Proteomes" id="UP000291591">
    <property type="component" value="Unassembled WGS sequence"/>
</dbReference>
<feature type="domain" description="HTH lysR-type" evidence="5">
    <location>
        <begin position="1"/>
        <end position="59"/>
    </location>
</feature>
<evidence type="ECO:0000313" key="7">
    <source>
        <dbReference type="Proteomes" id="UP000291591"/>
    </source>
</evidence>
<name>A0A4V2FQX0_PSEST</name>
<comment type="similarity">
    <text evidence="1">Belongs to the LysR transcriptional regulatory family.</text>
</comment>
<evidence type="ECO:0000259" key="5">
    <source>
        <dbReference type="PROSITE" id="PS50931"/>
    </source>
</evidence>
<keyword evidence="4" id="KW-0804">Transcription</keyword>
<dbReference type="OrthoDB" id="4131546at2"/>
<dbReference type="Pfam" id="PF03466">
    <property type="entry name" value="LysR_substrate"/>
    <property type="match status" value="1"/>
</dbReference>
<dbReference type="PANTHER" id="PTHR30346">
    <property type="entry name" value="TRANSCRIPTIONAL DUAL REGULATOR HCAR-RELATED"/>
    <property type="match status" value="1"/>
</dbReference>
<evidence type="ECO:0000256" key="2">
    <source>
        <dbReference type="ARBA" id="ARBA00023015"/>
    </source>
</evidence>
<dbReference type="PANTHER" id="PTHR30346:SF29">
    <property type="entry name" value="LYSR SUBSTRATE-BINDING"/>
    <property type="match status" value="1"/>
</dbReference>
<keyword evidence="7" id="KW-1185">Reference proteome</keyword>
<evidence type="ECO:0000256" key="3">
    <source>
        <dbReference type="ARBA" id="ARBA00023125"/>
    </source>
</evidence>
<dbReference type="PROSITE" id="PS50931">
    <property type="entry name" value="HTH_LYSR"/>
    <property type="match status" value="1"/>
</dbReference>
<reference evidence="6 7" key="1">
    <citation type="submission" date="2019-02" db="EMBL/GenBank/DDBJ databases">
        <title>Sequencing the genomes of 1000 actinobacteria strains.</title>
        <authorList>
            <person name="Klenk H.-P."/>
        </authorList>
    </citation>
    <scope>NUCLEOTIDE SEQUENCE [LARGE SCALE GENOMIC DNA]</scope>
    <source>
        <strain evidence="6 7">DSM 45779</strain>
    </source>
</reference>
<dbReference type="InterPro" id="IPR036390">
    <property type="entry name" value="WH_DNA-bd_sf"/>
</dbReference>
<dbReference type="GO" id="GO:0003700">
    <property type="term" value="F:DNA-binding transcription factor activity"/>
    <property type="evidence" value="ECO:0007669"/>
    <property type="project" value="InterPro"/>
</dbReference>
<dbReference type="Gene3D" id="3.40.190.10">
    <property type="entry name" value="Periplasmic binding protein-like II"/>
    <property type="match status" value="2"/>
</dbReference>
<protein>
    <submittedName>
        <fullName evidence="6">DNA-binding transcriptional LysR family regulator</fullName>
    </submittedName>
</protein>
<keyword evidence="3 6" id="KW-0238">DNA-binding</keyword>
<dbReference type="GO" id="GO:0032993">
    <property type="term" value="C:protein-DNA complex"/>
    <property type="evidence" value="ECO:0007669"/>
    <property type="project" value="TreeGrafter"/>
</dbReference>
<dbReference type="Gene3D" id="1.10.10.10">
    <property type="entry name" value="Winged helix-like DNA-binding domain superfamily/Winged helix DNA-binding domain"/>
    <property type="match status" value="1"/>
</dbReference>
<dbReference type="RefSeq" id="WP_130290690.1">
    <property type="nucleotide sequence ID" value="NZ_SHKL01000001.1"/>
</dbReference>
<dbReference type="InterPro" id="IPR005119">
    <property type="entry name" value="LysR_subst-bd"/>
</dbReference>
<dbReference type="EMBL" id="SHKL01000001">
    <property type="protein sequence ID" value="RZT86380.1"/>
    <property type="molecule type" value="Genomic_DNA"/>
</dbReference>
<dbReference type="InterPro" id="IPR036388">
    <property type="entry name" value="WH-like_DNA-bd_sf"/>
</dbReference>
<gene>
    <name evidence="6" type="ORF">EV383_3274</name>
</gene>
<evidence type="ECO:0000256" key="4">
    <source>
        <dbReference type="ARBA" id="ARBA00023163"/>
    </source>
</evidence>
<sequence length="308" mass="32563">MIAWERLRVFAAVAEHGSIGAAAAALHITGPAVTQQLRKLEREAGSRLVEPDGRGIRLTAAGHVLAGHAGTVATTVADAARDLATLRDDVAGPLRIGSLASALRTLMPQVLHTLTAAHPRLVPTVRDGEVFELLPALRHRDLDAVLLESWTNRPARIPAGVRVTTLVTEPVLLAVPEGHPIAEEDPAPIGELARETWASCPVGTEAYEALVQLVRAHHVEPDVRYLVTDFTTQLSLVRAGLAVATVPGIAAVPAPEGVRFLRCRPAIERSLALATREQDGDLPALRALTTALRTAAENAVRAAPEPGA</sequence>
<dbReference type="AlphaFoldDB" id="A0A4V2FQX0"/>
<dbReference type="SUPFAM" id="SSF53850">
    <property type="entry name" value="Periplasmic binding protein-like II"/>
    <property type="match status" value="1"/>
</dbReference>
<keyword evidence="2" id="KW-0805">Transcription regulation</keyword>
<comment type="caution">
    <text evidence="6">The sequence shown here is derived from an EMBL/GenBank/DDBJ whole genome shotgun (WGS) entry which is preliminary data.</text>
</comment>